<evidence type="ECO:0000313" key="3">
    <source>
        <dbReference type="Proteomes" id="UP000053660"/>
    </source>
</evidence>
<dbReference type="AlphaFoldDB" id="A0A0B1SEU8"/>
<dbReference type="EMBL" id="KN586473">
    <property type="protein sequence ID" value="KHJ81710.1"/>
    <property type="molecule type" value="Genomic_DNA"/>
</dbReference>
<feature type="non-terminal residue" evidence="2">
    <location>
        <position position="84"/>
    </location>
</feature>
<accession>A0A0B1SEU8</accession>
<feature type="region of interest" description="Disordered" evidence="1">
    <location>
        <begin position="19"/>
        <end position="84"/>
    </location>
</feature>
<evidence type="ECO:0000256" key="1">
    <source>
        <dbReference type="SAM" id="MobiDB-lite"/>
    </source>
</evidence>
<feature type="compositionally biased region" description="Basic and acidic residues" evidence="1">
    <location>
        <begin position="57"/>
        <end position="84"/>
    </location>
</feature>
<dbReference type="OrthoDB" id="5824098at2759"/>
<name>A0A0B1SEU8_OESDE</name>
<sequence length="84" mass="10325">MGQYSMDTRQFIADQILEDENQETQSMYRPGESVSYYPDNVRRRGCNIEEVDESDGEQNRPRRNYRDYDIIEERRRQRRDRRAD</sequence>
<dbReference type="Proteomes" id="UP000053660">
    <property type="component" value="Unassembled WGS sequence"/>
</dbReference>
<evidence type="ECO:0000313" key="2">
    <source>
        <dbReference type="EMBL" id="KHJ81710.1"/>
    </source>
</evidence>
<keyword evidence="3" id="KW-1185">Reference proteome</keyword>
<proteinExistence type="predicted"/>
<protein>
    <submittedName>
        <fullName evidence="2">Uncharacterized protein</fullName>
    </submittedName>
</protein>
<organism evidence="2 3">
    <name type="scientific">Oesophagostomum dentatum</name>
    <name type="common">Nodular worm</name>
    <dbReference type="NCBI Taxonomy" id="61180"/>
    <lineage>
        <taxon>Eukaryota</taxon>
        <taxon>Metazoa</taxon>
        <taxon>Ecdysozoa</taxon>
        <taxon>Nematoda</taxon>
        <taxon>Chromadorea</taxon>
        <taxon>Rhabditida</taxon>
        <taxon>Rhabditina</taxon>
        <taxon>Rhabditomorpha</taxon>
        <taxon>Strongyloidea</taxon>
        <taxon>Strongylidae</taxon>
        <taxon>Oesophagostomum</taxon>
    </lineage>
</organism>
<gene>
    <name evidence="2" type="ORF">OESDEN_18602</name>
</gene>
<reference evidence="2 3" key="1">
    <citation type="submission" date="2014-03" db="EMBL/GenBank/DDBJ databases">
        <title>Draft genome of the hookworm Oesophagostomum dentatum.</title>
        <authorList>
            <person name="Mitreva M."/>
        </authorList>
    </citation>
    <scope>NUCLEOTIDE SEQUENCE [LARGE SCALE GENOMIC DNA]</scope>
    <source>
        <strain evidence="2 3">OD-Hann</strain>
    </source>
</reference>